<accession>A0A921B6H1</accession>
<dbReference type="Proteomes" id="UP000763505">
    <property type="component" value="Unassembled WGS sequence"/>
</dbReference>
<dbReference type="GO" id="GO:0005886">
    <property type="term" value="C:plasma membrane"/>
    <property type="evidence" value="ECO:0007669"/>
    <property type="project" value="UniProtKB-SubCell"/>
</dbReference>
<protein>
    <recommendedName>
        <fullName evidence="12">Molybdenum transport system permease</fullName>
    </recommendedName>
</protein>
<comment type="function">
    <text evidence="12">Part of the binding-protein-dependent transport system for molybdenum; probably responsible for the translocation of the substrate across the membrane.</text>
</comment>
<evidence type="ECO:0000256" key="6">
    <source>
        <dbReference type="ARBA" id="ARBA00022596"/>
    </source>
</evidence>
<keyword evidence="10 11" id="KW-0472">Membrane</keyword>
<dbReference type="InterPro" id="IPR035906">
    <property type="entry name" value="MetI-like_sf"/>
</dbReference>
<evidence type="ECO:0000256" key="10">
    <source>
        <dbReference type="ARBA" id="ARBA00023136"/>
    </source>
</evidence>
<keyword evidence="8 11" id="KW-1133">Transmembrane helix</keyword>
<proteinExistence type="inferred from homology"/>
<dbReference type="EMBL" id="DYYI01000036">
    <property type="protein sequence ID" value="HJE19438.1"/>
    <property type="molecule type" value="Genomic_DNA"/>
</dbReference>
<dbReference type="NCBIfam" id="TIGR02141">
    <property type="entry name" value="modB_ABC"/>
    <property type="match status" value="1"/>
</dbReference>
<feature type="transmembrane region" description="Helical" evidence="11">
    <location>
        <begin position="148"/>
        <end position="169"/>
    </location>
</feature>
<dbReference type="CDD" id="cd06261">
    <property type="entry name" value="TM_PBP2"/>
    <property type="match status" value="1"/>
</dbReference>
<gene>
    <name evidence="14" type="primary">modB</name>
    <name evidence="14" type="ORF">K8V35_03685</name>
</gene>
<evidence type="ECO:0000256" key="11">
    <source>
        <dbReference type="RuleBase" id="RU363032"/>
    </source>
</evidence>
<keyword evidence="9" id="KW-0406">Ion transport</keyword>
<keyword evidence="6" id="KW-0533">Nickel</keyword>
<dbReference type="PROSITE" id="PS50928">
    <property type="entry name" value="ABC_TM1"/>
    <property type="match status" value="1"/>
</dbReference>
<feature type="transmembrane region" description="Helical" evidence="11">
    <location>
        <begin position="57"/>
        <end position="78"/>
    </location>
</feature>
<feature type="transmembrane region" description="Helical" evidence="11">
    <location>
        <begin position="205"/>
        <end position="227"/>
    </location>
</feature>
<dbReference type="Pfam" id="PF00528">
    <property type="entry name" value="BPD_transp_1"/>
    <property type="match status" value="1"/>
</dbReference>
<evidence type="ECO:0000256" key="8">
    <source>
        <dbReference type="ARBA" id="ARBA00022989"/>
    </source>
</evidence>
<evidence type="ECO:0000256" key="9">
    <source>
        <dbReference type="ARBA" id="ARBA00023112"/>
    </source>
</evidence>
<comment type="similarity">
    <text evidence="2 12">Belongs to the binding-protein-dependent transport system permease family. CysTW subfamily.</text>
</comment>
<evidence type="ECO:0000256" key="5">
    <source>
        <dbReference type="ARBA" id="ARBA00022505"/>
    </source>
</evidence>
<dbReference type="AlphaFoldDB" id="A0A921B6H1"/>
<dbReference type="GO" id="GO:0015098">
    <property type="term" value="F:molybdate ion transmembrane transporter activity"/>
    <property type="evidence" value="ECO:0007669"/>
    <property type="project" value="UniProtKB-UniRule"/>
</dbReference>
<feature type="transmembrane region" description="Helical" evidence="11">
    <location>
        <begin position="98"/>
        <end position="116"/>
    </location>
</feature>
<organism evidence="14 15">
    <name type="scientific">Aliicoccus persicus</name>
    <dbReference type="NCBI Taxonomy" id="930138"/>
    <lineage>
        <taxon>Bacteria</taxon>
        <taxon>Bacillati</taxon>
        <taxon>Bacillota</taxon>
        <taxon>Bacilli</taxon>
        <taxon>Bacillales</taxon>
        <taxon>Staphylococcaceae</taxon>
        <taxon>Aliicoccus</taxon>
    </lineage>
</organism>
<keyword evidence="7 11" id="KW-0812">Transmembrane</keyword>
<dbReference type="GO" id="GO:0015675">
    <property type="term" value="P:nickel cation transport"/>
    <property type="evidence" value="ECO:0007669"/>
    <property type="project" value="UniProtKB-KW"/>
</dbReference>
<evidence type="ECO:0000256" key="3">
    <source>
        <dbReference type="ARBA" id="ARBA00022448"/>
    </source>
</evidence>
<name>A0A921B6H1_9STAP</name>
<evidence type="ECO:0000313" key="15">
    <source>
        <dbReference type="Proteomes" id="UP000763505"/>
    </source>
</evidence>
<evidence type="ECO:0000259" key="13">
    <source>
        <dbReference type="PROSITE" id="PS50928"/>
    </source>
</evidence>
<keyword evidence="3 11" id="KW-0813">Transport</keyword>
<dbReference type="PANTHER" id="PTHR30183">
    <property type="entry name" value="MOLYBDENUM TRANSPORT SYSTEM PERMEASE PROTEIN MODB"/>
    <property type="match status" value="1"/>
</dbReference>
<evidence type="ECO:0000256" key="4">
    <source>
        <dbReference type="ARBA" id="ARBA00022475"/>
    </source>
</evidence>
<dbReference type="Gene3D" id="1.10.3720.10">
    <property type="entry name" value="MetI-like"/>
    <property type="match status" value="1"/>
</dbReference>
<dbReference type="PANTHER" id="PTHR30183:SF3">
    <property type="entry name" value="MOLYBDENUM TRANSPORT SYSTEM PERMEASE PROTEIN MODB"/>
    <property type="match status" value="1"/>
</dbReference>
<dbReference type="SUPFAM" id="SSF161098">
    <property type="entry name" value="MetI-like"/>
    <property type="match status" value="1"/>
</dbReference>
<reference evidence="14" key="2">
    <citation type="submission" date="2021-09" db="EMBL/GenBank/DDBJ databases">
        <authorList>
            <person name="Gilroy R."/>
        </authorList>
    </citation>
    <scope>NUCLEOTIDE SEQUENCE</scope>
    <source>
        <strain evidence="14">6019</strain>
    </source>
</reference>
<feature type="domain" description="ABC transmembrane type-1" evidence="13">
    <location>
        <begin position="19"/>
        <end position="227"/>
    </location>
</feature>
<reference evidence="14" key="1">
    <citation type="journal article" date="2021" name="PeerJ">
        <title>Extensive microbial diversity within the chicken gut microbiome revealed by metagenomics and culture.</title>
        <authorList>
            <person name="Gilroy R."/>
            <person name="Ravi A."/>
            <person name="Getino M."/>
            <person name="Pursley I."/>
            <person name="Horton D.L."/>
            <person name="Alikhan N.F."/>
            <person name="Baker D."/>
            <person name="Gharbi K."/>
            <person name="Hall N."/>
            <person name="Watson M."/>
            <person name="Adriaenssens E.M."/>
            <person name="Foster-Nyarko E."/>
            <person name="Jarju S."/>
            <person name="Secka A."/>
            <person name="Antonio M."/>
            <person name="Oren A."/>
            <person name="Chaudhuri R.R."/>
            <person name="La Ragione R."/>
            <person name="Hildebrand F."/>
            <person name="Pallen M.J."/>
        </authorList>
    </citation>
    <scope>NUCLEOTIDE SEQUENCE</scope>
    <source>
        <strain evidence="14">6019</strain>
    </source>
</reference>
<dbReference type="InterPro" id="IPR000515">
    <property type="entry name" value="MetI-like"/>
</dbReference>
<evidence type="ECO:0000256" key="12">
    <source>
        <dbReference type="RuleBase" id="RU365097"/>
    </source>
</evidence>
<comment type="subcellular location">
    <subcellularLocation>
        <location evidence="1 11">Cell membrane</location>
        <topology evidence="1 11">Multi-pass membrane protein</topology>
    </subcellularLocation>
</comment>
<evidence type="ECO:0000256" key="7">
    <source>
        <dbReference type="ARBA" id="ARBA00022692"/>
    </source>
</evidence>
<keyword evidence="5 12" id="KW-0500">Molybdenum</keyword>
<dbReference type="InterPro" id="IPR011867">
    <property type="entry name" value="ModB_ABC"/>
</dbReference>
<evidence type="ECO:0000256" key="2">
    <source>
        <dbReference type="ARBA" id="ARBA00007069"/>
    </source>
</evidence>
<evidence type="ECO:0000256" key="1">
    <source>
        <dbReference type="ARBA" id="ARBA00004651"/>
    </source>
</evidence>
<feature type="transmembrane region" description="Helical" evidence="11">
    <location>
        <begin position="20"/>
        <end position="45"/>
    </location>
</feature>
<evidence type="ECO:0000313" key="14">
    <source>
        <dbReference type="EMBL" id="HJE19438.1"/>
    </source>
</evidence>
<sequence length="231" mass="25330">MDSLLNRFDITASDFFTPVGLSLQVAIIAMIIVFILGTCAAYFMNKYDFPGKIVLETLFLLPIVLPPTVIGFILLMLFGSSSFIGTMIDWIFDRSIIFTWYAAILASSVVAFPLMYQAAKVGFAGVDKEVQEQAQVDGATNFQVFYKITLPLVATALISGGILSFARAIGEFGATLMIAGNIPGRTQTLPTAIYVEMQSGNYTLVWLWVSAIVLISFIMLFLVRIMAKKST</sequence>
<keyword evidence="9" id="KW-0921">Nickel transport</keyword>
<comment type="caution">
    <text evidence="14">The sequence shown here is derived from an EMBL/GenBank/DDBJ whole genome shotgun (WGS) entry which is preliminary data.</text>
</comment>
<keyword evidence="4 12" id="KW-1003">Cell membrane</keyword>